<dbReference type="EMBL" id="LJQU01000279">
    <property type="protein sequence ID" value="KPX94228.1"/>
    <property type="molecule type" value="Genomic_DNA"/>
</dbReference>
<dbReference type="InterPro" id="IPR012902">
    <property type="entry name" value="N_methyl_site"/>
</dbReference>
<evidence type="ECO:0000313" key="2">
    <source>
        <dbReference type="Proteomes" id="UP000050420"/>
    </source>
</evidence>
<organism evidence="1 2">
    <name type="scientific">Pseudomonas amygdali pv. mori</name>
    <dbReference type="NCBI Taxonomy" id="34065"/>
    <lineage>
        <taxon>Bacteria</taxon>
        <taxon>Pseudomonadati</taxon>
        <taxon>Pseudomonadota</taxon>
        <taxon>Gammaproteobacteria</taxon>
        <taxon>Pseudomonadales</taxon>
        <taxon>Pseudomonadaceae</taxon>
        <taxon>Pseudomonas</taxon>
        <taxon>Pseudomonas amygdali</taxon>
    </lineage>
</organism>
<protein>
    <recommendedName>
        <fullName evidence="3">General secretion pathway protein J</fullName>
    </recommendedName>
</protein>
<dbReference type="Pfam" id="PF07963">
    <property type="entry name" value="N_methyl"/>
    <property type="match status" value="1"/>
</dbReference>
<dbReference type="Proteomes" id="UP000050420">
    <property type="component" value="Unassembled WGS sequence"/>
</dbReference>
<dbReference type="NCBIfam" id="TIGR02532">
    <property type="entry name" value="IV_pilin_GFxxxE"/>
    <property type="match status" value="1"/>
</dbReference>
<sequence length="199" mass="22709">MRYERGFTLLEILGAISLLGLLLLLIASSFAIANRTVESTSRFTGRLDEVRAGQGFLRGALQNIKPVTLVQEQDQLFDGGADHLGFVAPIPIDLGGKLKIHRLETFRTPGGEMQLRVAFFDRNGAPWGQPQVLVNHLRQVQFRYRGLDEKYKRTAWLDQWPWPKRLPESIKMQVYADGPLRWPLMTVSLRARQTKGKQR</sequence>
<comment type="caution">
    <text evidence="1">The sequence shown here is derived from an EMBL/GenBank/DDBJ whole genome shotgun (WGS) entry which is preliminary data.</text>
</comment>
<name>A0A0P9UVW1_PSEA0</name>
<gene>
    <name evidence="1" type="ORF">ALO63_103091</name>
</gene>
<evidence type="ECO:0008006" key="3">
    <source>
        <dbReference type="Google" id="ProtNLM"/>
    </source>
</evidence>
<dbReference type="PATRIC" id="fig|34065.5.peg.2721"/>
<evidence type="ECO:0000313" key="1">
    <source>
        <dbReference type="EMBL" id="KPX94228.1"/>
    </source>
</evidence>
<accession>A0A0P9UVW1</accession>
<dbReference type="InterPro" id="IPR045584">
    <property type="entry name" value="Pilin-like"/>
</dbReference>
<dbReference type="SUPFAM" id="SSF54523">
    <property type="entry name" value="Pili subunits"/>
    <property type="match status" value="1"/>
</dbReference>
<dbReference type="PROSITE" id="PS00409">
    <property type="entry name" value="PROKAR_NTER_METHYL"/>
    <property type="match status" value="1"/>
</dbReference>
<dbReference type="AlphaFoldDB" id="A0A0P9UVW1"/>
<reference evidence="1 2" key="1">
    <citation type="submission" date="2015-09" db="EMBL/GenBank/DDBJ databases">
        <title>Genome announcement of multiple Pseudomonas syringae strains.</title>
        <authorList>
            <person name="Thakur S."/>
            <person name="Wang P.W."/>
            <person name="Gong Y."/>
            <person name="Weir B.S."/>
            <person name="Guttman D.S."/>
        </authorList>
    </citation>
    <scope>NUCLEOTIDE SEQUENCE [LARGE SCALE GENOMIC DNA]</scope>
    <source>
        <strain evidence="1 2">ICMP4331</strain>
    </source>
</reference>
<proteinExistence type="predicted"/>